<name>A0A7R9U9I6_9STRA</name>
<dbReference type="InterPro" id="IPR023313">
    <property type="entry name" value="UBQ-conjugating_AS"/>
</dbReference>
<dbReference type="AlphaFoldDB" id="A0A7R9U9I6"/>
<accession>A0A7R9U9I6</accession>
<dbReference type="GO" id="GO:0005524">
    <property type="term" value="F:ATP binding"/>
    <property type="evidence" value="ECO:0007669"/>
    <property type="project" value="UniProtKB-UniRule"/>
</dbReference>
<evidence type="ECO:0000259" key="5">
    <source>
        <dbReference type="PROSITE" id="PS50127"/>
    </source>
</evidence>
<organism evidence="6">
    <name type="scientific">Pinguiococcus pyrenoidosus</name>
    <dbReference type="NCBI Taxonomy" id="172671"/>
    <lineage>
        <taxon>Eukaryota</taxon>
        <taxon>Sar</taxon>
        <taxon>Stramenopiles</taxon>
        <taxon>Ochrophyta</taxon>
        <taxon>Pinguiophyceae</taxon>
        <taxon>Pinguiochrysidales</taxon>
        <taxon>Pinguiochrysidaceae</taxon>
        <taxon>Pinguiococcus</taxon>
    </lineage>
</organism>
<dbReference type="Pfam" id="PF00179">
    <property type="entry name" value="UQ_con"/>
    <property type="match status" value="1"/>
</dbReference>
<dbReference type="InterPro" id="IPR050113">
    <property type="entry name" value="Ub_conjugating_enzyme"/>
</dbReference>
<dbReference type="Gene3D" id="3.10.110.10">
    <property type="entry name" value="Ubiquitin Conjugating Enzyme"/>
    <property type="match status" value="1"/>
</dbReference>
<dbReference type="InterPro" id="IPR016135">
    <property type="entry name" value="UBQ-conjugating_enzyme/RWD"/>
</dbReference>
<keyword evidence="2 4" id="KW-0833">Ubl conjugation pathway</keyword>
<keyword evidence="4" id="KW-0067">ATP-binding</keyword>
<dbReference type="PROSITE" id="PS50127">
    <property type="entry name" value="UBC_2"/>
    <property type="match status" value="1"/>
</dbReference>
<reference evidence="6" key="1">
    <citation type="submission" date="2021-01" db="EMBL/GenBank/DDBJ databases">
        <authorList>
            <person name="Corre E."/>
            <person name="Pelletier E."/>
            <person name="Niang G."/>
            <person name="Scheremetjew M."/>
            <person name="Finn R."/>
            <person name="Kale V."/>
            <person name="Holt S."/>
            <person name="Cochrane G."/>
            <person name="Meng A."/>
            <person name="Brown T."/>
            <person name="Cohen L."/>
        </authorList>
    </citation>
    <scope>NUCLEOTIDE SEQUENCE</scope>
    <source>
        <strain evidence="6">CCMP2078</strain>
    </source>
</reference>
<feature type="domain" description="UBC core" evidence="5">
    <location>
        <begin position="6"/>
        <end position="155"/>
    </location>
</feature>
<evidence type="ECO:0000256" key="2">
    <source>
        <dbReference type="ARBA" id="ARBA00022786"/>
    </source>
</evidence>
<dbReference type="PROSITE" id="PS00183">
    <property type="entry name" value="UBC_1"/>
    <property type="match status" value="1"/>
</dbReference>
<dbReference type="EMBL" id="HBEA01011418">
    <property type="protein sequence ID" value="CAD8259227.1"/>
    <property type="molecule type" value="Transcribed_RNA"/>
</dbReference>
<dbReference type="PANTHER" id="PTHR24067">
    <property type="entry name" value="UBIQUITIN-CONJUGATING ENZYME E2"/>
    <property type="match status" value="1"/>
</dbReference>
<evidence type="ECO:0000313" key="6">
    <source>
        <dbReference type="EMBL" id="CAD8259227.1"/>
    </source>
</evidence>
<dbReference type="CDD" id="cd23812">
    <property type="entry name" value="UBCc_ScPEX4-like"/>
    <property type="match status" value="1"/>
</dbReference>
<feature type="active site" description="Glycyl thioester intermediate" evidence="3">
    <location>
        <position position="92"/>
    </location>
</feature>
<dbReference type="GO" id="GO:0016740">
    <property type="term" value="F:transferase activity"/>
    <property type="evidence" value="ECO:0007669"/>
    <property type="project" value="UniProtKB-KW"/>
</dbReference>
<dbReference type="SMART" id="SM00212">
    <property type="entry name" value="UBCc"/>
    <property type="match status" value="1"/>
</dbReference>
<gene>
    <name evidence="6" type="ORF">PPYR1160_LOCUS8728</name>
</gene>
<dbReference type="SUPFAM" id="SSF54495">
    <property type="entry name" value="UBC-like"/>
    <property type="match status" value="1"/>
</dbReference>
<evidence type="ECO:0000256" key="1">
    <source>
        <dbReference type="ARBA" id="ARBA00022679"/>
    </source>
</evidence>
<protein>
    <recommendedName>
        <fullName evidence="5">UBC core domain-containing protein</fullName>
    </recommendedName>
</protein>
<sequence>MSSNPLQMKRLRKEYSQLSELNDDDIAIFPNNPRNLKTWVARLRGPAGSPFEGGCFEVSITVPPQYPLSPPAMKFETKIFHPNVHYETGEICLDILKSQWSPAWGLQAACRAIVALLSDPEADSPLNCDAGNMIRAGDDMAYRNMARMLTEDHAERVTTKA</sequence>
<evidence type="ECO:0000256" key="4">
    <source>
        <dbReference type="RuleBase" id="RU362109"/>
    </source>
</evidence>
<keyword evidence="1" id="KW-0808">Transferase</keyword>
<comment type="similarity">
    <text evidence="4">Belongs to the ubiquitin-conjugating enzyme family.</text>
</comment>
<keyword evidence="4" id="KW-0547">Nucleotide-binding</keyword>
<dbReference type="InterPro" id="IPR000608">
    <property type="entry name" value="UBC"/>
</dbReference>
<evidence type="ECO:0000256" key="3">
    <source>
        <dbReference type="PROSITE-ProRule" id="PRU10133"/>
    </source>
</evidence>
<proteinExistence type="inferred from homology"/>